<feature type="compositionally biased region" description="Polar residues" evidence="1">
    <location>
        <begin position="1"/>
        <end position="10"/>
    </location>
</feature>
<dbReference type="EMBL" id="CP009622">
    <property type="protein sequence ID" value="AIU33305.1"/>
    <property type="molecule type" value="Genomic_DNA"/>
</dbReference>
<keyword evidence="2" id="KW-1133">Transmembrane helix</keyword>
<evidence type="ECO:0000256" key="2">
    <source>
        <dbReference type="SAM" id="Phobius"/>
    </source>
</evidence>
<dbReference type="Proteomes" id="UP000029910">
    <property type="component" value="Chromosome"/>
</dbReference>
<feature type="transmembrane region" description="Helical" evidence="2">
    <location>
        <begin position="43"/>
        <end position="59"/>
    </location>
</feature>
<sequence length="89" mass="9682">MTTGPRNKSSVLKKREDKVGGTSCHHLHSRDAFHSYMIMKNNIHLAILGLLAASVALGAPRVITYGLAALLFVVLAVKTWSLAKAWAKQ</sequence>
<organism evidence="3 4">
    <name type="scientific">Corynebacterium ramonii</name>
    <dbReference type="NCBI Taxonomy" id="3026968"/>
    <lineage>
        <taxon>Bacteria</taxon>
        <taxon>Bacillati</taxon>
        <taxon>Actinomycetota</taxon>
        <taxon>Actinomycetes</taxon>
        <taxon>Mycobacteriales</taxon>
        <taxon>Corynebacteriaceae</taxon>
        <taxon>Corynebacterium</taxon>
    </lineage>
</organism>
<feature type="transmembrane region" description="Helical" evidence="2">
    <location>
        <begin position="65"/>
        <end position="83"/>
    </location>
</feature>
<evidence type="ECO:0000256" key="1">
    <source>
        <dbReference type="SAM" id="MobiDB-lite"/>
    </source>
</evidence>
<name>A0ABN4EI17_9CORY</name>
<gene>
    <name evidence="3" type="ORF">CulFRC11_1746</name>
</gene>
<proteinExistence type="predicted"/>
<evidence type="ECO:0000313" key="3">
    <source>
        <dbReference type="EMBL" id="AIU33305.1"/>
    </source>
</evidence>
<feature type="region of interest" description="Disordered" evidence="1">
    <location>
        <begin position="1"/>
        <end position="23"/>
    </location>
</feature>
<keyword evidence="2" id="KW-0472">Membrane</keyword>
<keyword evidence="4" id="KW-1185">Reference proteome</keyword>
<accession>A0ABN4EI17</accession>
<protein>
    <submittedName>
        <fullName evidence="3">Uncharacterized protein</fullName>
    </submittedName>
</protein>
<evidence type="ECO:0000313" key="4">
    <source>
        <dbReference type="Proteomes" id="UP000029910"/>
    </source>
</evidence>
<keyword evidence="2" id="KW-0812">Transmembrane</keyword>
<reference evidence="3 4" key="1">
    <citation type="journal article" date="2015" name="Genome Announc.">
        <title>Genome Sequence of Corynebacterium ulcerans Strain FRC11.</title>
        <authorList>
            <person name="Benevides Lde J."/>
            <person name="Viana M.V."/>
            <person name="Mariano D.C."/>
            <person name="Rocha Fde S."/>
            <person name="Bagano P.C."/>
            <person name="Folador E.L."/>
            <person name="Pereira F.L."/>
            <person name="Dorella F.A."/>
            <person name="Leal C.A."/>
            <person name="Carvalho A.F."/>
            <person name="Soares Sde C."/>
            <person name="Carneiro A."/>
            <person name="Ramos R."/>
            <person name="Badell-Ocando E."/>
            <person name="Guiso N."/>
            <person name="Silva A."/>
            <person name="Figueiredo H."/>
            <person name="Azevedo V."/>
            <person name="Guimaraes L.C."/>
        </authorList>
    </citation>
    <scope>NUCLEOTIDE SEQUENCE [LARGE SCALE GENOMIC DNA]</scope>
    <source>
        <strain evidence="4">FRC0011</strain>
    </source>
</reference>